<dbReference type="SUPFAM" id="SSF46626">
    <property type="entry name" value="Cytochrome c"/>
    <property type="match status" value="1"/>
</dbReference>
<dbReference type="GO" id="GO:0020037">
    <property type="term" value="F:heme binding"/>
    <property type="evidence" value="ECO:0007669"/>
    <property type="project" value="InterPro"/>
</dbReference>
<evidence type="ECO:0000313" key="7">
    <source>
        <dbReference type="Proteomes" id="UP000317093"/>
    </source>
</evidence>
<dbReference type="PROSITE" id="PS51007">
    <property type="entry name" value="CYTC"/>
    <property type="match status" value="1"/>
</dbReference>
<evidence type="ECO:0000256" key="4">
    <source>
        <dbReference type="PROSITE-ProRule" id="PRU00433"/>
    </source>
</evidence>
<feature type="domain" description="Cytochrome c" evidence="5">
    <location>
        <begin position="41"/>
        <end position="131"/>
    </location>
</feature>
<accession>A0A518B2K0</accession>
<sequence length="1036" mass="116172">MIDASTLRPFRWSLLVGALAMCVARGSLALEPAQTADERVEFARDIRPIFANHCNECHGADRSGGLRLTSRRDAFTASDSGEVVIKAGHAKQSILLERITSQDEDAMMPPEGDRLSAKEVALINRWIEQGADWPKDDAEGPTHWAYVTPTRPERPDVDQHDWPVNPIDDFVLAALEEKGLRPSPSADPAVLLRRVYLALTGLPPSPEQVDAFVANPNPEAYEAVVDELLNSPRYGERWARPWLDLARYADSNGFQADQLRESWAYRDWVIEALNKDMPFDQFAIEQLAGDLLPNATIDQKIATGFHRTVTCNVEAGVHPEENRVNQLFDRVNTTGTVFLGTTLECCQCHNHKYDPFTQTEYYRLFAYFNNTPLEVKQKSGVTYDFVGPKMSLPLPEERLSKRKQLSQRLEELKAQRRAAFDQQERDAWERELRQGLKSPPEWTVLAIVAFESTGGEEHEILEDQSVLVSGSLPGTTTYTITATTKQRDIGAFKIEALTHPSLPGMGPGRGDELRTNFILSEVDVREMDGSKRRAVPLHGAQADFSQDRWEVANAIDGNPKTGWAIAPQFGKPHWASFRTAKRVGSGEESTFVFTLEQNYGRGRTLGRVRLSGLVGDPGAAELPEAIAKILRKENDLSDEERRLLDKHFAKSNPRLSAIDAEIQKTTRQLGQLQPATTLVMVEMSEPRETRVLLRGDYLNKGSEVNYGTPGVLHPLEPGLPRNRLGLAKWLVDPANPLLPRVTVNRWWAEFFGQGIVSSLEDFGTKAEPPTHPELLDWLAVEFVDGGWSAKHLHKLIVMSRTFRQSSAFTSKHLKVDPENKLYSRGPRFRMSAEMIRDNALAVSGLLATKMGGEPIMPFQPEGIWRSVGRNAPKWVEERDEDRFRRGIYVVWRRAAPYPSFVNFDAPDRAACVVKRPRTNTPLQALTLLNDPAYVEMALALAERIVNDLPDASVERRAAHGLRLCLAREPRQKEIDALVALHEAERQRLRSDPKLARRIVKGARRGGVSDVTLAGELACWFHVASVLLNLDETITRG</sequence>
<name>A0A518B2K0_9BACT</name>
<keyword evidence="2 4" id="KW-0479">Metal-binding</keyword>
<dbReference type="InterPro" id="IPR022655">
    <property type="entry name" value="DUF1553"/>
</dbReference>
<reference evidence="6 7" key="1">
    <citation type="submission" date="2019-02" db="EMBL/GenBank/DDBJ databases">
        <title>Deep-cultivation of Planctomycetes and their phenomic and genomic characterization uncovers novel biology.</title>
        <authorList>
            <person name="Wiegand S."/>
            <person name="Jogler M."/>
            <person name="Boedeker C."/>
            <person name="Pinto D."/>
            <person name="Vollmers J."/>
            <person name="Rivas-Marin E."/>
            <person name="Kohn T."/>
            <person name="Peeters S.H."/>
            <person name="Heuer A."/>
            <person name="Rast P."/>
            <person name="Oberbeckmann S."/>
            <person name="Bunk B."/>
            <person name="Jeske O."/>
            <person name="Meyerdierks A."/>
            <person name="Storesund J.E."/>
            <person name="Kallscheuer N."/>
            <person name="Luecker S."/>
            <person name="Lage O.M."/>
            <person name="Pohl T."/>
            <person name="Merkel B.J."/>
            <person name="Hornburger P."/>
            <person name="Mueller R.-W."/>
            <person name="Bruemmer F."/>
            <person name="Labrenz M."/>
            <person name="Spormann A.M."/>
            <person name="Op den Camp H."/>
            <person name="Overmann J."/>
            <person name="Amann R."/>
            <person name="Jetten M.S.M."/>
            <person name="Mascher T."/>
            <person name="Medema M.H."/>
            <person name="Devos D.P."/>
            <person name="Kaster A.-K."/>
            <person name="Ovreas L."/>
            <person name="Rohde M."/>
            <person name="Galperin M.Y."/>
            <person name="Jogler C."/>
        </authorList>
    </citation>
    <scope>NUCLEOTIDE SEQUENCE [LARGE SCALE GENOMIC DNA]</scope>
    <source>
        <strain evidence="6 7">Pan216</strain>
    </source>
</reference>
<evidence type="ECO:0000256" key="2">
    <source>
        <dbReference type="ARBA" id="ARBA00022723"/>
    </source>
</evidence>
<dbReference type="InterPro" id="IPR036909">
    <property type="entry name" value="Cyt_c-like_dom_sf"/>
</dbReference>
<keyword evidence="7" id="KW-1185">Reference proteome</keyword>
<dbReference type="PANTHER" id="PTHR35889:SF3">
    <property type="entry name" value="F-BOX DOMAIN-CONTAINING PROTEIN"/>
    <property type="match status" value="1"/>
</dbReference>
<dbReference type="Proteomes" id="UP000317093">
    <property type="component" value="Chromosome"/>
</dbReference>
<keyword evidence="3 4" id="KW-0408">Iron</keyword>
<dbReference type="Pfam" id="PF07635">
    <property type="entry name" value="PSCyt1"/>
    <property type="match status" value="1"/>
</dbReference>
<dbReference type="KEGG" id="knv:Pan216_20490"/>
<dbReference type="EMBL" id="CP036279">
    <property type="protein sequence ID" value="QDU61195.1"/>
    <property type="molecule type" value="Genomic_DNA"/>
</dbReference>
<dbReference type="GO" id="GO:0046872">
    <property type="term" value="F:metal ion binding"/>
    <property type="evidence" value="ECO:0007669"/>
    <property type="project" value="UniProtKB-KW"/>
</dbReference>
<dbReference type="RefSeq" id="WP_419193466.1">
    <property type="nucleotide sequence ID" value="NZ_CP036279.1"/>
</dbReference>
<protein>
    <submittedName>
        <fullName evidence="6">Planctomycete cytochrome C</fullName>
    </submittedName>
</protein>
<evidence type="ECO:0000256" key="3">
    <source>
        <dbReference type="ARBA" id="ARBA00023004"/>
    </source>
</evidence>
<evidence type="ECO:0000313" key="6">
    <source>
        <dbReference type="EMBL" id="QDU61195.1"/>
    </source>
</evidence>
<dbReference type="Pfam" id="PF07587">
    <property type="entry name" value="PSD1"/>
    <property type="match status" value="1"/>
</dbReference>
<dbReference type="Pfam" id="PF07583">
    <property type="entry name" value="PSCyt2"/>
    <property type="match status" value="1"/>
</dbReference>
<organism evidence="6 7">
    <name type="scientific">Kolteria novifilia</name>
    <dbReference type="NCBI Taxonomy" id="2527975"/>
    <lineage>
        <taxon>Bacteria</taxon>
        <taxon>Pseudomonadati</taxon>
        <taxon>Planctomycetota</taxon>
        <taxon>Planctomycetia</taxon>
        <taxon>Kolteriales</taxon>
        <taxon>Kolteriaceae</taxon>
        <taxon>Kolteria</taxon>
    </lineage>
</organism>
<gene>
    <name evidence="6" type="ORF">Pan216_20490</name>
</gene>
<proteinExistence type="predicted"/>
<dbReference type="AlphaFoldDB" id="A0A518B2K0"/>
<dbReference type="InterPro" id="IPR011444">
    <property type="entry name" value="DUF1549"/>
</dbReference>
<dbReference type="InterPro" id="IPR009056">
    <property type="entry name" value="Cyt_c-like_dom"/>
</dbReference>
<dbReference type="GO" id="GO:0009055">
    <property type="term" value="F:electron transfer activity"/>
    <property type="evidence" value="ECO:0007669"/>
    <property type="project" value="InterPro"/>
</dbReference>
<dbReference type="InterPro" id="IPR011429">
    <property type="entry name" value="Cyt_c_Planctomycete-type"/>
</dbReference>
<evidence type="ECO:0000259" key="5">
    <source>
        <dbReference type="PROSITE" id="PS51007"/>
    </source>
</evidence>
<evidence type="ECO:0000256" key="1">
    <source>
        <dbReference type="ARBA" id="ARBA00022617"/>
    </source>
</evidence>
<dbReference type="Gene3D" id="1.10.760.10">
    <property type="entry name" value="Cytochrome c-like domain"/>
    <property type="match status" value="1"/>
</dbReference>
<keyword evidence="1 4" id="KW-0349">Heme</keyword>
<dbReference type="PANTHER" id="PTHR35889">
    <property type="entry name" value="CYCLOINULO-OLIGOSACCHARIDE FRUCTANOTRANSFERASE-RELATED"/>
    <property type="match status" value="1"/>
</dbReference>